<evidence type="ECO:0000256" key="9">
    <source>
        <dbReference type="SAM" id="MobiDB-lite"/>
    </source>
</evidence>
<evidence type="ECO:0000256" key="8">
    <source>
        <dbReference type="ARBA" id="ARBA00023224"/>
    </source>
</evidence>
<evidence type="ECO:0000313" key="13">
    <source>
        <dbReference type="EMBL" id="OQR95790.1"/>
    </source>
</evidence>
<keyword evidence="4" id="KW-0297">G-protein coupled receptor</keyword>
<dbReference type="CDD" id="cd15047">
    <property type="entry name" value="7tmC_GABA-B-like"/>
    <property type="match status" value="1"/>
</dbReference>
<evidence type="ECO:0000256" key="3">
    <source>
        <dbReference type="ARBA" id="ARBA00022989"/>
    </source>
</evidence>
<organism evidence="13 14">
    <name type="scientific">Thraustotheca clavata</name>
    <dbReference type="NCBI Taxonomy" id="74557"/>
    <lineage>
        <taxon>Eukaryota</taxon>
        <taxon>Sar</taxon>
        <taxon>Stramenopiles</taxon>
        <taxon>Oomycota</taxon>
        <taxon>Saprolegniomycetes</taxon>
        <taxon>Saprolegniales</taxon>
        <taxon>Achlyaceae</taxon>
        <taxon>Thraustotheca</taxon>
    </lineage>
</organism>
<keyword evidence="2 10" id="KW-0812">Transmembrane</keyword>
<comment type="subcellular location">
    <subcellularLocation>
        <location evidence="1">Membrane</location>
        <topology evidence="1">Multi-pass membrane protein</topology>
    </subcellularLocation>
</comment>
<evidence type="ECO:0000256" key="1">
    <source>
        <dbReference type="ARBA" id="ARBA00004141"/>
    </source>
</evidence>
<evidence type="ECO:0000313" key="14">
    <source>
        <dbReference type="Proteomes" id="UP000243217"/>
    </source>
</evidence>
<comment type="caution">
    <text evidence="13">The sequence shown here is derived from an EMBL/GenBank/DDBJ whole genome shotgun (WGS) entry which is preliminary data.</text>
</comment>
<keyword evidence="14" id="KW-1185">Reference proteome</keyword>
<feature type="chain" id="PRO_5013184408" description="G-protein coupled receptors family 3 profile domain-containing protein" evidence="11">
    <location>
        <begin position="17"/>
        <end position="912"/>
    </location>
</feature>
<feature type="transmembrane region" description="Helical" evidence="10">
    <location>
        <begin position="613"/>
        <end position="636"/>
    </location>
</feature>
<protein>
    <recommendedName>
        <fullName evidence="12">G-protein coupled receptors family 3 profile domain-containing protein</fullName>
    </recommendedName>
</protein>
<keyword evidence="6" id="KW-0675">Receptor</keyword>
<evidence type="ECO:0000256" key="5">
    <source>
        <dbReference type="ARBA" id="ARBA00023136"/>
    </source>
</evidence>
<gene>
    <name evidence="13" type="ORF">THRCLA_07569</name>
</gene>
<dbReference type="GO" id="GO:0004965">
    <property type="term" value="F:G protein-coupled GABA receptor activity"/>
    <property type="evidence" value="ECO:0007669"/>
    <property type="project" value="InterPro"/>
</dbReference>
<feature type="transmembrane region" description="Helical" evidence="10">
    <location>
        <begin position="679"/>
        <end position="700"/>
    </location>
</feature>
<dbReference type="AlphaFoldDB" id="A0A1V9ZD65"/>
<keyword evidence="11" id="KW-0732">Signal</keyword>
<feature type="transmembrane region" description="Helical" evidence="10">
    <location>
        <begin position="771"/>
        <end position="794"/>
    </location>
</feature>
<keyword evidence="3 10" id="KW-1133">Transmembrane helix</keyword>
<evidence type="ECO:0000256" key="7">
    <source>
        <dbReference type="ARBA" id="ARBA00023180"/>
    </source>
</evidence>
<keyword evidence="7" id="KW-0325">Glycoprotein</keyword>
<name>A0A1V9ZD65_9STRA</name>
<feature type="signal peptide" evidence="11">
    <location>
        <begin position="1"/>
        <end position="16"/>
    </location>
</feature>
<dbReference type="InterPro" id="IPR002455">
    <property type="entry name" value="GPCR3_GABA-B"/>
</dbReference>
<dbReference type="Proteomes" id="UP000243217">
    <property type="component" value="Unassembled WGS sequence"/>
</dbReference>
<dbReference type="STRING" id="74557.A0A1V9ZD65"/>
<dbReference type="PROSITE" id="PS50259">
    <property type="entry name" value="G_PROTEIN_RECEP_F3_4"/>
    <property type="match status" value="1"/>
</dbReference>
<proteinExistence type="predicted"/>
<dbReference type="PANTHER" id="PTHR10519">
    <property type="entry name" value="GABA-B RECEPTOR"/>
    <property type="match status" value="1"/>
</dbReference>
<evidence type="ECO:0000256" key="6">
    <source>
        <dbReference type="ARBA" id="ARBA00023170"/>
    </source>
</evidence>
<dbReference type="OrthoDB" id="167531at2759"/>
<feature type="transmembrane region" description="Helical" evidence="10">
    <location>
        <begin position="833"/>
        <end position="857"/>
    </location>
</feature>
<sequence>MRIVSLLALWSTPALAIQTQPSLVETQRGSCLDAAWVHATATKYNLDPNARDGQNRRLNPLLQPGLKNPRFKFTDRRMNNPNIFSSCLQSGEAIHGLGEQVYPNGSQAYAGIYNGTVILELNPWTSHDLSRLVITILLQEVVGYGVSSFETGGGLHCAERMSGEGLGRCSPTHVNPEVWTSGKLSTLKVYANETAPVATGFNGITSLYTLTANVEEGLKGKASTKGNFSQSYSLDFWRDYLKDDVINYYSFKNAPNVTKFFTSAYCADNTMGCMNGCSRSYACTVAEAAGKNCLLIAFMTASLDPGYFQAMVANNNIPAYFCFAGYDGMTQYILNTINSGGSIIFYQFEPDTFFYQHPGKFAKIAFPRSDPANVALASGTFGEKGYGQNTTNQVSTDYPQIPIMRYMSKVVTTDPFLSSFLNRAQVTQLDINNIFSEYTALSTNTNIVDPEFTAACNWVKNNYLVWSNWVDKLPLCTMQDNIKYSYQGCNSSLRVVTFVWNTPSPSNASLPYDCEGGIIATPPPYSTSKSCDWLDSNTKTWMNWLSNPPLCDSSFYNYMITDCTSGSIRNVLFFWLLPNPTNYAQSSECTGGVSLPANSTIDCDYVPTNSGTFSGITAFSVVVIILLVVSLVLVIVFREKPVIKRSQWHLLVVLILGGIFMCIYVILGGGAPSNSLCAARPIFASVGYTLAFGSLLLKSLRVYLVFHNKALKKNVVTITRMLHILMGFIGIDVVIIGVWYAVDFPGPSTYISNAATFSGKIDHIECHSSSFIFPVLCIFWKAIITFFGLYVSFLIRHDDGDFQESIWIFSASCVVLMGALFMLPLAYLVELPAATSFAFCSAVTLVCTIMVMALMLVPKFARLNRADYKTSTSGTTAGTKNTAKSTTRQATTSHEQIALKSQVSPRDTTSVH</sequence>
<evidence type="ECO:0000256" key="11">
    <source>
        <dbReference type="SAM" id="SignalP"/>
    </source>
</evidence>
<evidence type="ECO:0000256" key="10">
    <source>
        <dbReference type="SAM" id="Phobius"/>
    </source>
</evidence>
<reference evidence="13 14" key="1">
    <citation type="journal article" date="2014" name="Genome Biol. Evol.">
        <title>The secreted proteins of Achlya hypogyna and Thraustotheca clavata identify the ancestral oomycete secretome and reveal gene acquisitions by horizontal gene transfer.</title>
        <authorList>
            <person name="Misner I."/>
            <person name="Blouin N."/>
            <person name="Leonard G."/>
            <person name="Richards T.A."/>
            <person name="Lane C.E."/>
        </authorList>
    </citation>
    <scope>NUCLEOTIDE SEQUENCE [LARGE SCALE GENOMIC DNA]</scope>
    <source>
        <strain evidence="13 14">ATCC 34112</strain>
    </source>
</reference>
<dbReference type="Pfam" id="PF00003">
    <property type="entry name" value="7tm_3"/>
    <property type="match status" value="1"/>
</dbReference>
<dbReference type="EMBL" id="JNBS01002033">
    <property type="protein sequence ID" value="OQR95790.1"/>
    <property type="molecule type" value="Genomic_DNA"/>
</dbReference>
<dbReference type="PANTHER" id="PTHR10519:SF20">
    <property type="entry name" value="G-PROTEIN COUPLED RECEPTOR 156-RELATED"/>
    <property type="match status" value="1"/>
</dbReference>
<keyword evidence="5 10" id="KW-0472">Membrane</keyword>
<feature type="transmembrane region" description="Helical" evidence="10">
    <location>
        <begin position="806"/>
        <end position="827"/>
    </location>
</feature>
<evidence type="ECO:0000256" key="4">
    <source>
        <dbReference type="ARBA" id="ARBA00023040"/>
    </source>
</evidence>
<feature type="transmembrane region" description="Helical" evidence="10">
    <location>
        <begin position="648"/>
        <end position="667"/>
    </location>
</feature>
<evidence type="ECO:0000256" key="2">
    <source>
        <dbReference type="ARBA" id="ARBA00022692"/>
    </source>
</evidence>
<feature type="transmembrane region" description="Helical" evidence="10">
    <location>
        <begin position="721"/>
        <end position="742"/>
    </location>
</feature>
<feature type="compositionally biased region" description="Low complexity" evidence="9">
    <location>
        <begin position="870"/>
        <end position="887"/>
    </location>
</feature>
<accession>A0A1V9ZD65</accession>
<feature type="region of interest" description="Disordered" evidence="9">
    <location>
        <begin position="870"/>
        <end position="912"/>
    </location>
</feature>
<feature type="domain" description="G-protein coupled receptors family 3 profile" evidence="12">
    <location>
        <begin position="617"/>
        <end position="859"/>
    </location>
</feature>
<dbReference type="InterPro" id="IPR017978">
    <property type="entry name" value="GPCR_3_C"/>
</dbReference>
<feature type="compositionally biased region" description="Polar residues" evidence="9">
    <location>
        <begin position="888"/>
        <end position="912"/>
    </location>
</feature>
<dbReference type="GO" id="GO:0038039">
    <property type="term" value="C:G protein-coupled receptor heterodimeric complex"/>
    <property type="evidence" value="ECO:0007669"/>
    <property type="project" value="TreeGrafter"/>
</dbReference>
<keyword evidence="8" id="KW-0807">Transducer</keyword>
<evidence type="ECO:0000259" key="12">
    <source>
        <dbReference type="PROSITE" id="PS50259"/>
    </source>
</evidence>